<accession>R7QFG6</accession>
<dbReference type="Proteomes" id="UP000012073">
    <property type="component" value="Unassembled WGS sequence"/>
</dbReference>
<evidence type="ECO:0000313" key="1">
    <source>
        <dbReference type="EMBL" id="CDF36196.1"/>
    </source>
</evidence>
<protein>
    <submittedName>
        <fullName evidence="1">Uncharacterized protein</fullName>
    </submittedName>
</protein>
<dbReference type="GO" id="GO:0001164">
    <property type="term" value="F:RNA polymerase I core promoter sequence-specific DNA binding"/>
    <property type="evidence" value="ECO:0007669"/>
    <property type="project" value="TreeGrafter"/>
</dbReference>
<gene>
    <name evidence="1" type="ORF">CHC_T00004591001</name>
</gene>
<keyword evidence="2" id="KW-1185">Reference proteome</keyword>
<dbReference type="RefSeq" id="XP_005716015.1">
    <property type="nucleotide sequence ID" value="XM_005715958.1"/>
</dbReference>
<dbReference type="OrthoDB" id="2382881at2759"/>
<dbReference type="GO" id="GO:0001650">
    <property type="term" value="C:fibrillar center"/>
    <property type="evidence" value="ECO:0007669"/>
    <property type="project" value="TreeGrafter"/>
</dbReference>
<dbReference type="PANTHER" id="PTHR15319:SF1">
    <property type="entry name" value="TATA BOX-BINDING PROTEIN-ASSOCIATED FACTOR RNA POLYMERASE I SUBUNIT C"/>
    <property type="match status" value="1"/>
</dbReference>
<name>R7QFG6_CHOCR</name>
<dbReference type="KEGG" id="ccp:CHC_T00004591001"/>
<dbReference type="Gramene" id="CDF36196">
    <property type="protein sequence ID" value="CDF36196"/>
    <property type="gene ID" value="CHC_T00004591001"/>
</dbReference>
<dbReference type="AlphaFoldDB" id="R7QFG6"/>
<dbReference type="PANTHER" id="PTHR15319">
    <property type="entry name" value="TATA BOX-BINDING PROTEIN ASSOCIATED FACTOR RNA POLYMERASE I SUBUNIT C"/>
    <property type="match status" value="1"/>
</dbReference>
<sequence>MSKPVHQASYDPHDPGRASGNPLVVIKFGDENILGCATSGCLNSVALLGLEKSTGSNGELRSHIFRKNRPVVSSQVISHNSELINDLVMTDWEIGSSEPSRVLASTQKSLSFAEVSANDYKPTIKWVDQFSFPMPLSCALNPLLPTEFAVVSSSGLFFGSVQDFLALKGDGTDYFHDIQVLAKDRIYNRLIFGLHPRSLLLSSRREIAAFDMRSRAETCSRSVLLDVREHWNLPWHDHGISIMKPLEARSYTLFVATQTSMNFVDLRMPSNPLLDWSLSLPLPPEQAALVSLNTNGIRSSVVTIGSRQSGYLEAFHSICDPSIGQLPLHVPDMISRSEATNSKAPGFLKRPMLWSDLPLGHLQQVKDTRSAFGMALIPFDDEGLVSLLQWTVDDGLVGQVLNLRAAEDEGHEDIEKGIELPKGGSLVMSEFQKQMHSREKNCKRAWETYPVQHSMPGSFLQVGTKRLQVCDMYDLRPCILRNDEDDSGLGGFDTLPRPFLGDIPMALKIRNQYLYIKDKGTEVEEEVSTKSKLQGELPFPQKDFTDLENRDPFSYGGLTKSRELHVARQSLVASSQSGESFDSICAERKTNDEDGCAIDAIGGELLEPDDGDGHMDELLEQIGDGQTLDEIGRTVRGGIAHNATPLGVDELQSSMKATGSIHSFDVEWHSMCEEDHTGRGTAVSTNGAMPNWVQTTVYYSENVHVGKALEMLAIEEDSGYGKLLMKMKTLFTGLQSTDENSLDE</sequence>
<reference evidence="2" key="1">
    <citation type="journal article" date="2013" name="Proc. Natl. Acad. Sci. U.S.A.">
        <title>Genome structure and metabolic features in the red seaweed Chondrus crispus shed light on evolution of the Archaeplastida.</title>
        <authorList>
            <person name="Collen J."/>
            <person name="Porcel B."/>
            <person name="Carre W."/>
            <person name="Ball S.G."/>
            <person name="Chaparro C."/>
            <person name="Tonon T."/>
            <person name="Barbeyron T."/>
            <person name="Michel G."/>
            <person name="Noel B."/>
            <person name="Valentin K."/>
            <person name="Elias M."/>
            <person name="Artiguenave F."/>
            <person name="Arun A."/>
            <person name="Aury J.M."/>
            <person name="Barbosa-Neto J.F."/>
            <person name="Bothwell J.H."/>
            <person name="Bouget F.Y."/>
            <person name="Brillet L."/>
            <person name="Cabello-Hurtado F."/>
            <person name="Capella-Gutierrez S."/>
            <person name="Charrier B."/>
            <person name="Cladiere L."/>
            <person name="Cock J.M."/>
            <person name="Coelho S.M."/>
            <person name="Colleoni C."/>
            <person name="Czjzek M."/>
            <person name="Da Silva C."/>
            <person name="Delage L."/>
            <person name="Denoeud F."/>
            <person name="Deschamps P."/>
            <person name="Dittami S.M."/>
            <person name="Gabaldon T."/>
            <person name="Gachon C.M."/>
            <person name="Groisillier A."/>
            <person name="Herve C."/>
            <person name="Jabbari K."/>
            <person name="Katinka M."/>
            <person name="Kloareg B."/>
            <person name="Kowalczyk N."/>
            <person name="Labadie K."/>
            <person name="Leblanc C."/>
            <person name="Lopez P.J."/>
            <person name="McLachlan D.H."/>
            <person name="Meslet-Cladiere L."/>
            <person name="Moustafa A."/>
            <person name="Nehr Z."/>
            <person name="Nyvall Collen P."/>
            <person name="Panaud O."/>
            <person name="Partensky F."/>
            <person name="Poulain J."/>
            <person name="Rensing S.A."/>
            <person name="Rousvoal S."/>
            <person name="Samson G."/>
            <person name="Symeonidi A."/>
            <person name="Weissenbach J."/>
            <person name="Zambounis A."/>
            <person name="Wincker P."/>
            <person name="Boyen C."/>
        </authorList>
    </citation>
    <scope>NUCLEOTIDE SEQUENCE [LARGE SCALE GENOMIC DNA]</scope>
    <source>
        <strain evidence="2">cv. Stackhouse</strain>
    </source>
</reference>
<evidence type="ECO:0000313" key="2">
    <source>
        <dbReference type="Proteomes" id="UP000012073"/>
    </source>
</evidence>
<dbReference type="InterPro" id="IPR038801">
    <property type="entry name" value="TAF1C"/>
</dbReference>
<dbReference type="EMBL" id="HG001766">
    <property type="protein sequence ID" value="CDF36196.1"/>
    <property type="molecule type" value="Genomic_DNA"/>
</dbReference>
<dbReference type="GeneID" id="17323732"/>
<organism evidence="1 2">
    <name type="scientific">Chondrus crispus</name>
    <name type="common">Carrageen Irish moss</name>
    <name type="synonym">Polymorpha crispa</name>
    <dbReference type="NCBI Taxonomy" id="2769"/>
    <lineage>
        <taxon>Eukaryota</taxon>
        <taxon>Rhodophyta</taxon>
        <taxon>Florideophyceae</taxon>
        <taxon>Rhodymeniophycidae</taxon>
        <taxon>Gigartinales</taxon>
        <taxon>Gigartinaceae</taxon>
        <taxon>Chondrus</taxon>
    </lineage>
</organism>
<proteinExistence type="predicted"/>